<accession>A0ACC5WZ20</accession>
<evidence type="ECO:0000313" key="1">
    <source>
        <dbReference type="EMBL" id="MCI4384151.1"/>
    </source>
</evidence>
<dbReference type="Proteomes" id="UP000829447">
    <property type="component" value="Linkage Group LG12"/>
</dbReference>
<dbReference type="EMBL" id="CM040465">
    <property type="protein sequence ID" value="MCI4384151.1"/>
    <property type="molecule type" value="Genomic_DNA"/>
</dbReference>
<organism evidence="1 2">
    <name type="scientific">Pangasianodon gigas</name>
    <name type="common">Mekong giant catfish</name>
    <name type="synonym">Pangasius gigas</name>
    <dbReference type="NCBI Taxonomy" id="30993"/>
    <lineage>
        <taxon>Eukaryota</taxon>
        <taxon>Metazoa</taxon>
        <taxon>Chordata</taxon>
        <taxon>Craniata</taxon>
        <taxon>Vertebrata</taxon>
        <taxon>Euteleostomi</taxon>
        <taxon>Actinopterygii</taxon>
        <taxon>Neopterygii</taxon>
        <taxon>Teleostei</taxon>
        <taxon>Ostariophysi</taxon>
        <taxon>Siluriformes</taxon>
        <taxon>Pangasiidae</taxon>
        <taxon>Pangasianodon</taxon>
    </lineage>
</organism>
<gene>
    <name evidence="1" type="ORF">PGIGA_G00035640</name>
</gene>
<keyword evidence="2" id="KW-1185">Reference proteome</keyword>
<reference evidence="1 2" key="1">
    <citation type="journal article" date="2022" name="bioRxiv">
        <title>An ancient truncated duplication of the anti-Mullerian hormone receptor type 2 gene is a potential conserved master sex determinant in the Pangasiidae catfish family.</title>
        <authorList>
            <person name="Wen M."/>
            <person name="Pan Q."/>
            <person name="Jouanno E."/>
            <person name="Montfort J."/>
            <person name="Zahm M."/>
            <person name="Cabau C."/>
            <person name="Klopp C."/>
            <person name="Iampietro C."/>
            <person name="Roques C."/>
            <person name="Bouchez O."/>
            <person name="Castinel A."/>
            <person name="Donnadieu C."/>
            <person name="Parrinello H."/>
            <person name="Poncet C."/>
            <person name="Belmonte E."/>
            <person name="Gautier V."/>
            <person name="Avarre J.-C."/>
            <person name="Dugue R."/>
            <person name="Gustiano R."/>
            <person name="Ha T.T.T."/>
            <person name="Campet M."/>
            <person name="Sriphairoj K."/>
            <person name="Ribolli J."/>
            <person name="de Almeida F.L."/>
            <person name="Desvignes T."/>
            <person name="Postlethwait J.H."/>
            <person name="Bucao C.F."/>
            <person name="Robinson-Rechavi M."/>
            <person name="Bobe J."/>
            <person name="Herpin A."/>
            <person name="Guiguen Y."/>
        </authorList>
    </citation>
    <scope>NUCLEOTIDE SEQUENCE [LARGE SCALE GENOMIC DNA]</scope>
    <source>
        <strain evidence="1">YG-Dec2019</strain>
    </source>
</reference>
<proteinExistence type="predicted"/>
<evidence type="ECO:0000313" key="2">
    <source>
        <dbReference type="Proteomes" id="UP000829447"/>
    </source>
</evidence>
<comment type="caution">
    <text evidence="1">The sequence shown here is derived from an EMBL/GenBank/DDBJ whole genome shotgun (WGS) entry which is preliminary data.</text>
</comment>
<feature type="non-terminal residue" evidence="1">
    <location>
        <position position="1"/>
    </location>
</feature>
<protein>
    <submittedName>
        <fullName evidence="1">Uncharacterized protein</fullName>
    </submittedName>
</protein>
<name>A0ACC5WZ20_PANGG</name>
<sequence length="95" mass="11017">LELNWSTPIAILIDWTYFEKSHTRFYKGPQFTLHCQDKKQAMKSKELSVDLPQSRWKSWCRCRGCSGSCTYPWNTKNQTGDSGAVKQQCYSCAAR</sequence>